<feature type="chain" id="PRO_5012624526" evidence="4">
    <location>
        <begin position="16"/>
        <end position="831"/>
    </location>
</feature>
<evidence type="ECO:0000313" key="5">
    <source>
        <dbReference type="EMBL" id="SCV70822.1"/>
    </source>
</evidence>
<keyword evidence="4" id="KW-0732">Signal</keyword>
<dbReference type="NCBIfam" id="TIGR00756">
    <property type="entry name" value="PPR"/>
    <property type="match status" value="1"/>
</dbReference>
<keyword evidence="6" id="KW-1185">Reference proteome</keyword>
<organism evidence="5 6">
    <name type="scientific">Microbotryum intermedium</name>
    <dbReference type="NCBI Taxonomy" id="269621"/>
    <lineage>
        <taxon>Eukaryota</taxon>
        <taxon>Fungi</taxon>
        <taxon>Dikarya</taxon>
        <taxon>Basidiomycota</taxon>
        <taxon>Pucciniomycotina</taxon>
        <taxon>Microbotryomycetes</taxon>
        <taxon>Microbotryales</taxon>
        <taxon>Microbotryaceae</taxon>
        <taxon>Microbotryum</taxon>
    </lineage>
</organism>
<evidence type="ECO:0000256" key="1">
    <source>
        <dbReference type="ARBA" id="ARBA00022737"/>
    </source>
</evidence>
<feature type="region of interest" description="Disordered" evidence="3">
    <location>
        <begin position="90"/>
        <end position="110"/>
    </location>
</feature>
<feature type="repeat" description="PPR" evidence="2">
    <location>
        <begin position="442"/>
        <end position="478"/>
    </location>
</feature>
<dbReference type="STRING" id="269621.A0A238FAE3"/>
<evidence type="ECO:0000256" key="3">
    <source>
        <dbReference type="SAM" id="MobiDB-lite"/>
    </source>
</evidence>
<gene>
    <name evidence="5" type="ORF">BQ2448_3584</name>
</gene>
<dbReference type="Proteomes" id="UP000198372">
    <property type="component" value="Unassembled WGS sequence"/>
</dbReference>
<reference evidence="6" key="1">
    <citation type="submission" date="2016-09" db="EMBL/GenBank/DDBJ databases">
        <authorList>
            <person name="Jeantristanb JTB J.-T."/>
            <person name="Ricardo R."/>
        </authorList>
    </citation>
    <scope>NUCLEOTIDE SEQUENCE [LARGE SCALE GENOMIC DNA]</scope>
</reference>
<dbReference type="InterPro" id="IPR051222">
    <property type="entry name" value="PPR/CCM1_RNA-binding"/>
</dbReference>
<feature type="repeat" description="PPR" evidence="2">
    <location>
        <begin position="256"/>
        <end position="290"/>
    </location>
</feature>
<dbReference type="Gene3D" id="1.25.40.10">
    <property type="entry name" value="Tetratricopeptide repeat domain"/>
    <property type="match status" value="4"/>
</dbReference>
<dbReference type="PROSITE" id="PS51375">
    <property type="entry name" value="PPR"/>
    <property type="match status" value="2"/>
</dbReference>
<dbReference type="AlphaFoldDB" id="A0A238FAE3"/>
<keyword evidence="1" id="KW-0677">Repeat</keyword>
<sequence>MLYFILLDLLGRVLRLISRHHRTKSVEESVQVESAAPEYLSALELSTFCHLATCAMLAPSAPRSSRAILGAWNHAPRCIGSTRSSPSAAAAATASTSTSSSSASSSQQRSFSSSSRSSFIFNRRPAPPTASKLLSELNDARQQERLDLVGKLYPKFVQAARDEAVELAKTRGTTRGTPAPGAVFDHARLRSVLGFVASTTRLDLLMRMFNDLHTLGIEPGRVDHHLLLRGLCNAGKTDTALKWIEAMPETYAVTPIVKDWNVIVSGFRRAKQFDKVRAMIERMRQHHKKPDVYTYNIAINAAFEADEIAQVRALVDEMQQAEIEADAWTETALLSGFVAKRELASAKVVHRRLVRIIDEEMVGRPSWERDLAAVNAVIAYACASEGVKAGVQTTTRYRDQGFLPDEWTLNTLIKYGSKQVDTAEGAIELIEHIEDVTGSVSDRRSWSLLINRLLRASSGGLDQALRLYQEMRDRSVPISSSVVQPLIDGLLSEPSPQSLVSAKALYEDLAQASKSYKLGPDLSIYITLLRACASRAHPNLAFSRTLVADMRERGIKLDGTSATWHIIGLMRASSSFEEAFTAYDQIRALDASVYDLQSYNTILSAFTSLAFKHGDDDDLAPPKMILEFLSDMRYSHCPADSATYSLLLSYYSRAPSASASTIAHLHSLIKLDSSLDPDTPLFNSLMGAYARVGAYSTAYRIWDTLRINAGRGPGPKVDDRSIAIYLDTCGFDGSPEARQRGEDVWALLETSKFAGVVRNEKHWSSWVEALCRWKMYDEAERVVFSKEGRSRGGLDMVETLVKMSRKDGQERAERVLEQVKKQYGDKMKAFY</sequence>
<dbReference type="InterPro" id="IPR002885">
    <property type="entry name" value="PPR_rpt"/>
</dbReference>
<dbReference type="OrthoDB" id="185373at2759"/>
<dbReference type="PANTHER" id="PTHR47942:SF63">
    <property type="entry name" value="PENTATRICOPEPTIDE REPEAT-CONTAINING PROTEIN"/>
    <property type="match status" value="1"/>
</dbReference>
<evidence type="ECO:0000313" key="6">
    <source>
        <dbReference type="Proteomes" id="UP000198372"/>
    </source>
</evidence>
<protein>
    <submittedName>
        <fullName evidence="5">BQ2448_3584 protein</fullName>
    </submittedName>
</protein>
<dbReference type="EMBL" id="FMSP01000006">
    <property type="protein sequence ID" value="SCV70822.1"/>
    <property type="molecule type" value="Genomic_DNA"/>
</dbReference>
<accession>A0A238FAE3</accession>
<dbReference type="PANTHER" id="PTHR47942">
    <property type="entry name" value="TETRATRICOPEPTIDE REPEAT (TPR)-LIKE SUPERFAMILY PROTEIN-RELATED"/>
    <property type="match status" value="1"/>
</dbReference>
<evidence type="ECO:0000256" key="4">
    <source>
        <dbReference type="SAM" id="SignalP"/>
    </source>
</evidence>
<dbReference type="Pfam" id="PF01535">
    <property type="entry name" value="PPR"/>
    <property type="match status" value="3"/>
</dbReference>
<proteinExistence type="predicted"/>
<name>A0A238FAE3_9BASI</name>
<evidence type="ECO:0000256" key="2">
    <source>
        <dbReference type="PROSITE-ProRule" id="PRU00708"/>
    </source>
</evidence>
<dbReference type="InterPro" id="IPR011990">
    <property type="entry name" value="TPR-like_helical_dom_sf"/>
</dbReference>
<feature type="signal peptide" evidence="4">
    <location>
        <begin position="1"/>
        <end position="15"/>
    </location>
</feature>